<gene>
    <name evidence="2" type="ORF">PYTT_1260</name>
</gene>
<dbReference type="Proteomes" id="UP000176204">
    <property type="component" value="Chromosome I"/>
</dbReference>
<dbReference type="STRING" id="1679444.PYTT_1260"/>
<name>A0A1H6LI16_9BACT</name>
<dbReference type="KEGG" id="agl:PYTT_1260"/>
<evidence type="ECO:0000256" key="1">
    <source>
        <dbReference type="SAM" id="MobiDB-lite"/>
    </source>
</evidence>
<feature type="compositionally biased region" description="Low complexity" evidence="1">
    <location>
        <begin position="216"/>
        <end position="226"/>
    </location>
</feature>
<dbReference type="SUPFAM" id="SSF102546">
    <property type="entry name" value="RbsD-like"/>
    <property type="match status" value="1"/>
</dbReference>
<feature type="region of interest" description="Disordered" evidence="1">
    <location>
        <begin position="169"/>
        <end position="226"/>
    </location>
</feature>
<protein>
    <submittedName>
        <fullName evidence="2">Rbsd-like domain</fullName>
    </submittedName>
</protein>
<keyword evidence="3" id="KW-1185">Reference proteome</keyword>
<reference evidence="3" key="1">
    <citation type="submission" date="2016-09" db="EMBL/GenBank/DDBJ databases">
        <authorList>
            <person name="Koehorst J."/>
        </authorList>
    </citation>
    <scope>NUCLEOTIDE SEQUENCE [LARGE SCALE GENOMIC DNA]</scope>
</reference>
<dbReference type="RefSeq" id="WP_067775586.1">
    <property type="nucleotide sequence ID" value="NZ_LIGX01000022.1"/>
</dbReference>
<dbReference type="GO" id="GO:0048029">
    <property type="term" value="F:monosaccharide binding"/>
    <property type="evidence" value="ECO:0007669"/>
    <property type="project" value="InterPro"/>
</dbReference>
<organism evidence="2 3">
    <name type="scientific">Akkermansia glycaniphila</name>
    <dbReference type="NCBI Taxonomy" id="1679444"/>
    <lineage>
        <taxon>Bacteria</taxon>
        <taxon>Pseudomonadati</taxon>
        <taxon>Verrucomicrobiota</taxon>
        <taxon>Verrucomicrobiia</taxon>
        <taxon>Verrucomicrobiales</taxon>
        <taxon>Akkermansiaceae</taxon>
        <taxon>Akkermansia</taxon>
    </lineage>
</organism>
<feature type="compositionally biased region" description="Pro residues" evidence="1">
    <location>
        <begin position="184"/>
        <end position="215"/>
    </location>
</feature>
<feature type="compositionally biased region" description="Low complexity" evidence="1">
    <location>
        <begin position="174"/>
        <end position="183"/>
    </location>
</feature>
<dbReference type="GO" id="GO:0016853">
    <property type="term" value="F:isomerase activity"/>
    <property type="evidence" value="ECO:0007669"/>
    <property type="project" value="InterPro"/>
</dbReference>
<evidence type="ECO:0000313" key="2">
    <source>
        <dbReference type="EMBL" id="SEH85873.1"/>
    </source>
</evidence>
<sequence length="226" mass="24355">MQMPTGPEMELRNQIAENVTPLGARNWIVIAEASYPVYAGTGVQTIAVDAPSDAVFMEVLDILEAEGKLIPRIWICKEMDAVTEDYAPGIRKYRQSIGKLIPGRFHYSLPNRIINSQVEDAIKQFRVLVIKTNTILPYSNICIELDSGYWSADSEAELRNRIERLEGSKPPISSPVLPAVQPQPSQPAPVQPAAPAAEPFPAPAPAAPAPAPPTPATSSIAPGVVA</sequence>
<accession>A0A1H6LI16</accession>
<evidence type="ECO:0000313" key="3">
    <source>
        <dbReference type="Proteomes" id="UP000176204"/>
    </source>
</evidence>
<dbReference type="InterPro" id="IPR023750">
    <property type="entry name" value="RbsD-like_sf"/>
</dbReference>
<dbReference type="EMBL" id="LT629973">
    <property type="protein sequence ID" value="SEH85873.1"/>
    <property type="molecule type" value="Genomic_DNA"/>
</dbReference>
<dbReference type="AlphaFoldDB" id="A0A1H6LI16"/>
<proteinExistence type="predicted"/>
<dbReference type="GO" id="GO:0005996">
    <property type="term" value="P:monosaccharide metabolic process"/>
    <property type="evidence" value="ECO:0007669"/>
    <property type="project" value="InterPro"/>
</dbReference>